<evidence type="ECO:0000313" key="2">
    <source>
        <dbReference type="EMBL" id="CAD7451062.1"/>
    </source>
</evidence>
<dbReference type="AlphaFoldDB" id="A0A7R9FCP7"/>
<reference evidence="2" key="1">
    <citation type="submission" date="2020-11" db="EMBL/GenBank/DDBJ databases">
        <authorList>
            <person name="Tran Van P."/>
        </authorList>
    </citation>
    <scope>NUCLEOTIDE SEQUENCE</scope>
</reference>
<proteinExistence type="predicted"/>
<organism evidence="2">
    <name type="scientific">Timema bartmani</name>
    <dbReference type="NCBI Taxonomy" id="61472"/>
    <lineage>
        <taxon>Eukaryota</taxon>
        <taxon>Metazoa</taxon>
        <taxon>Ecdysozoa</taxon>
        <taxon>Arthropoda</taxon>
        <taxon>Hexapoda</taxon>
        <taxon>Insecta</taxon>
        <taxon>Pterygota</taxon>
        <taxon>Neoptera</taxon>
        <taxon>Polyneoptera</taxon>
        <taxon>Phasmatodea</taxon>
        <taxon>Timematodea</taxon>
        <taxon>Timematoidea</taxon>
        <taxon>Timematidae</taxon>
        <taxon>Timema</taxon>
    </lineage>
</organism>
<evidence type="ECO:0000256" key="1">
    <source>
        <dbReference type="SAM" id="MobiDB-lite"/>
    </source>
</evidence>
<protein>
    <submittedName>
        <fullName evidence="2">Uncharacterized protein</fullName>
    </submittedName>
</protein>
<gene>
    <name evidence="2" type="ORF">TBIB3V08_LOCUS13331</name>
</gene>
<feature type="compositionally biased region" description="Polar residues" evidence="1">
    <location>
        <begin position="30"/>
        <end position="47"/>
    </location>
</feature>
<name>A0A7R9FCP7_9NEOP</name>
<dbReference type="EMBL" id="OD583608">
    <property type="protein sequence ID" value="CAD7451062.1"/>
    <property type="molecule type" value="Genomic_DNA"/>
</dbReference>
<feature type="region of interest" description="Disordered" evidence="1">
    <location>
        <begin position="1"/>
        <end position="74"/>
    </location>
</feature>
<accession>A0A7R9FCP7</accession>
<sequence length="74" mass="8066">MQGIPKRLTEHNKKCTVASSDGEDEIGGESISQRQDNQPKPSKSGTAKTKRTNKSVASRQGKQGKQCLPLLEDK</sequence>
<feature type="compositionally biased region" description="Polar residues" evidence="1">
    <location>
        <begin position="54"/>
        <end position="63"/>
    </location>
</feature>